<dbReference type="Proteomes" id="UP000299102">
    <property type="component" value="Unassembled WGS sequence"/>
</dbReference>
<gene>
    <name evidence="1" type="ORF">EVAR_59880_1</name>
</gene>
<dbReference type="EMBL" id="BGZK01000906">
    <property type="protein sequence ID" value="GBP64714.1"/>
    <property type="molecule type" value="Genomic_DNA"/>
</dbReference>
<name>A0A4C1XQ68_EUMVA</name>
<organism evidence="1 2">
    <name type="scientific">Eumeta variegata</name>
    <name type="common">Bagworm moth</name>
    <name type="synonym">Eumeta japonica</name>
    <dbReference type="NCBI Taxonomy" id="151549"/>
    <lineage>
        <taxon>Eukaryota</taxon>
        <taxon>Metazoa</taxon>
        <taxon>Ecdysozoa</taxon>
        <taxon>Arthropoda</taxon>
        <taxon>Hexapoda</taxon>
        <taxon>Insecta</taxon>
        <taxon>Pterygota</taxon>
        <taxon>Neoptera</taxon>
        <taxon>Endopterygota</taxon>
        <taxon>Lepidoptera</taxon>
        <taxon>Glossata</taxon>
        <taxon>Ditrysia</taxon>
        <taxon>Tineoidea</taxon>
        <taxon>Psychidae</taxon>
        <taxon>Oiketicinae</taxon>
        <taxon>Eumeta</taxon>
    </lineage>
</organism>
<proteinExistence type="predicted"/>
<comment type="caution">
    <text evidence="1">The sequence shown here is derived from an EMBL/GenBank/DDBJ whole genome shotgun (WGS) entry which is preliminary data.</text>
</comment>
<evidence type="ECO:0000313" key="2">
    <source>
        <dbReference type="Proteomes" id="UP000299102"/>
    </source>
</evidence>
<reference evidence="1 2" key="1">
    <citation type="journal article" date="2019" name="Commun. Biol.">
        <title>The bagworm genome reveals a unique fibroin gene that provides high tensile strength.</title>
        <authorList>
            <person name="Kono N."/>
            <person name="Nakamura H."/>
            <person name="Ohtoshi R."/>
            <person name="Tomita M."/>
            <person name="Numata K."/>
            <person name="Arakawa K."/>
        </authorList>
    </citation>
    <scope>NUCLEOTIDE SEQUENCE [LARGE SCALE GENOMIC DNA]</scope>
</reference>
<keyword evidence="2" id="KW-1185">Reference proteome</keyword>
<evidence type="ECO:0000313" key="1">
    <source>
        <dbReference type="EMBL" id="GBP64714.1"/>
    </source>
</evidence>
<dbReference type="AlphaFoldDB" id="A0A4C1XQ68"/>
<protein>
    <submittedName>
        <fullName evidence="1">Uncharacterized protein</fullName>
    </submittedName>
</protein>
<accession>A0A4C1XQ68</accession>
<sequence>MYVNGPHEFPGPARRPRPRRALIKHSQCKHLNGGVENKRNASRELMATLITKSSGVRHNTLIVICCARAAGALLVARFCR</sequence>